<gene>
    <name evidence="2" type="ORF">Xentx_00727</name>
</gene>
<reference evidence="2 3" key="1">
    <citation type="submission" date="2016-09" db="EMBL/GenBank/DDBJ databases">
        <title>Xenorhabdus thuongxuanensis sp. nov. and Xenorhabdus eapokensis sp. nov., isolated from Steinernema species.</title>
        <authorList>
            <person name="Kaempfer P."/>
            <person name="Tobias N.J."/>
            <person name="Phan Ke L."/>
            <person name="Bode H.B."/>
            <person name="Glaeser S.P."/>
        </authorList>
    </citation>
    <scope>NUCLEOTIDE SEQUENCE [LARGE SCALE GENOMIC DNA]</scope>
    <source>
        <strain evidence="2 3">30TX1</strain>
    </source>
</reference>
<feature type="chain" id="PRO_5010330296" description="Lipoprotein" evidence="1">
    <location>
        <begin position="25"/>
        <end position="97"/>
    </location>
</feature>
<keyword evidence="3" id="KW-1185">Reference proteome</keyword>
<evidence type="ECO:0000313" key="2">
    <source>
        <dbReference type="EMBL" id="OKP08517.1"/>
    </source>
</evidence>
<feature type="signal peptide" evidence="1">
    <location>
        <begin position="1"/>
        <end position="24"/>
    </location>
</feature>
<dbReference type="EMBL" id="MKGR01000003">
    <property type="protein sequence ID" value="OKP08517.1"/>
    <property type="molecule type" value="Genomic_DNA"/>
</dbReference>
<name>A0A1Q5U7R3_9GAMM</name>
<accession>A0A1Q5U7R3</accession>
<sequence length="97" mass="10910">MFKNLLTAGALTTVLFGGIGSALAASCPSETPQPPSGSNQKWERYVVNPKNNFSNVFEQKYNGKKITWYLKFKSRDNACLYKGKSNAYYARYEGRLN</sequence>
<organism evidence="2 3">
    <name type="scientific">Xenorhabdus thuongxuanensis</name>
    <dbReference type="NCBI Taxonomy" id="1873484"/>
    <lineage>
        <taxon>Bacteria</taxon>
        <taxon>Pseudomonadati</taxon>
        <taxon>Pseudomonadota</taxon>
        <taxon>Gammaproteobacteria</taxon>
        <taxon>Enterobacterales</taxon>
        <taxon>Morganellaceae</taxon>
        <taxon>Xenorhabdus</taxon>
    </lineage>
</organism>
<evidence type="ECO:0008006" key="4">
    <source>
        <dbReference type="Google" id="ProtNLM"/>
    </source>
</evidence>
<dbReference type="OrthoDB" id="6448059at2"/>
<evidence type="ECO:0000256" key="1">
    <source>
        <dbReference type="SAM" id="SignalP"/>
    </source>
</evidence>
<keyword evidence="1" id="KW-0732">Signal</keyword>
<dbReference type="RefSeq" id="WP_074018911.1">
    <property type="nucleotide sequence ID" value="NZ_CAWMWP010000054.1"/>
</dbReference>
<dbReference type="Proteomes" id="UP000186277">
    <property type="component" value="Unassembled WGS sequence"/>
</dbReference>
<evidence type="ECO:0000313" key="3">
    <source>
        <dbReference type="Proteomes" id="UP000186277"/>
    </source>
</evidence>
<protein>
    <recommendedName>
        <fullName evidence="4">Lipoprotein</fullName>
    </recommendedName>
</protein>
<dbReference type="AlphaFoldDB" id="A0A1Q5U7R3"/>
<dbReference type="PROSITE" id="PS51257">
    <property type="entry name" value="PROKAR_LIPOPROTEIN"/>
    <property type="match status" value="1"/>
</dbReference>
<proteinExistence type="predicted"/>
<comment type="caution">
    <text evidence="2">The sequence shown here is derived from an EMBL/GenBank/DDBJ whole genome shotgun (WGS) entry which is preliminary data.</text>
</comment>